<sequence>MYSSDYNWQHLKPNASMAEVRKQLEARGGFSIPLQGSLFVPKDRKISKSFCITFAESKYQPGGISFVVPTGPCAPVILPALVCDIQGNPIINHGDISDAKVEGNEAWTHMYITCTGPSSVNVAIGGNDKAVVKLRGDEGLYSKITINNQDGAEGVNIPASENPAKPILVKSTLFTTAGSARPGAFSGFSVLTVSPP</sequence>
<dbReference type="RefSeq" id="WP_330080632.1">
    <property type="nucleotide sequence ID" value="NZ_JAZDCU010000017.1"/>
</dbReference>
<feature type="domain" description="Fimbrial adhesin MrpH C-terminal" evidence="1">
    <location>
        <begin position="86"/>
        <end position="192"/>
    </location>
</feature>
<accession>A0AB35X1P9</accession>
<name>A0AB35X1P9_9PSED</name>
<keyword evidence="3" id="KW-1185">Reference proteome</keyword>
<evidence type="ECO:0000313" key="3">
    <source>
        <dbReference type="Proteomes" id="UP001307839"/>
    </source>
</evidence>
<protein>
    <recommendedName>
        <fullName evidence="1">Fimbrial adhesin MrpH C-terminal domain-containing protein</fullName>
    </recommendedName>
</protein>
<evidence type="ECO:0000313" key="2">
    <source>
        <dbReference type="EMBL" id="MEE1869165.1"/>
    </source>
</evidence>
<evidence type="ECO:0000259" key="1">
    <source>
        <dbReference type="Pfam" id="PF24223"/>
    </source>
</evidence>
<dbReference type="GO" id="GO:0009289">
    <property type="term" value="C:pilus"/>
    <property type="evidence" value="ECO:0007669"/>
    <property type="project" value="InterPro"/>
</dbReference>
<dbReference type="GO" id="GO:0007155">
    <property type="term" value="P:cell adhesion"/>
    <property type="evidence" value="ECO:0007669"/>
    <property type="project" value="InterPro"/>
</dbReference>
<proteinExistence type="predicted"/>
<gene>
    <name evidence="2" type="ORF">V0R53_22525</name>
</gene>
<dbReference type="EMBL" id="JAZDQP010000018">
    <property type="protein sequence ID" value="MEE1869165.1"/>
    <property type="molecule type" value="Genomic_DNA"/>
</dbReference>
<comment type="caution">
    <text evidence="2">The sequence shown here is derived from an EMBL/GenBank/DDBJ whole genome shotgun (WGS) entry which is preliminary data.</text>
</comment>
<organism evidence="2 3">
    <name type="scientific">Pseudomonas auratipiscis</name>
    <dbReference type="NCBI Taxonomy" id="3115853"/>
    <lineage>
        <taxon>Bacteria</taxon>
        <taxon>Pseudomonadati</taxon>
        <taxon>Pseudomonadota</taxon>
        <taxon>Gammaproteobacteria</taxon>
        <taxon>Pseudomonadales</taxon>
        <taxon>Pseudomonadaceae</taxon>
        <taxon>Pseudomonas</taxon>
    </lineage>
</organism>
<reference evidence="2 3" key="1">
    <citation type="submission" date="2024-01" db="EMBL/GenBank/DDBJ databases">
        <title>Unpublished Manusciprt.</title>
        <authorList>
            <person name="Duman M."/>
            <person name="Valdes E.G."/>
            <person name="Ajmi N."/>
            <person name="Altun S."/>
            <person name="Saticioglu I.B."/>
        </authorList>
    </citation>
    <scope>NUCLEOTIDE SEQUENCE [LARGE SCALE GENOMIC DNA]</scope>
    <source>
        <strain evidence="2 3">120P</strain>
    </source>
</reference>
<dbReference type="Pfam" id="PF24223">
    <property type="entry name" value="MrpH_C"/>
    <property type="match status" value="1"/>
</dbReference>
<dbReference type="AlphaFoldDB" id="A0AB35X1P9"/>
<dbReference type="Gene3D" id="2.60.40.1090">
    <property type="entry name" value="Fimbrial-type adhesion domain"/>
    <property type="match status" value="1"/>
</dbReference>
<dbReference type="InterPro" id="IPR036937">
    <property type="entry name" value="Adhesion_dom_fimbrial_sf"/>
</dbReference>
<dbReference type="Proteomes" id="UP001307839">
    <property type="component" value="Unassembled WGS sequence"/>
</dbReference>
<dbReference type="InterPro" id="IPR057010">
    <property type="entry name" value="MrpH_C"/>
</dbReference>